<gene>
    <name evidence="1" type="ORF">S01H1_80604</name>
</gene>
<proteinExistence type="predicted"/>
<name>X0ZKQ9_9ZZZZ</name>
<evidence type="ECO:0000313" key="1">
    <source>
        <dbReference type="EMBL" id="GAG48876.1"/>
    </source>
</evidence>
<sequence length="90" mass="10155">EEHLSLSPTLFVLYNLDKGTPNLKLKQFGYILSNIPGDAIFISEGLSSGLKEDISENIEEELPQILKEDDKQRKAFLNWTRTAGVQVVHI</sequence>
<accession>X0ZKQ9</accession>
<comment type="caution">
    <text evidence="1">The sequence shown here is derived from an EMBL/GenBank/DDBJ whole genome shotgun (WGS) entry which is preliminary data.</text>
</comment>
<dbReference type="EMBL" id="BARS01054451">
    <property type="protein sequence ID" value="GAG48876.1"/>
    <property type="molecule type" value="Genomic_DNA"/>
</dbReference>
<feature type="non-terminal residue" evidence="1">
    <location>
        <position position="1"/>
    </location>
</feature>
<reference evidence="1" key="1">
    <citation type="journal article" date="2014" name="Front. Microbiol.">
        <title>High frequency of phylogenetically diverse reductive dehalogenase-homologous genes in deep subseafloor sedimentary metagenomes.</title>
        <authorList>
            <person name="Kawai M."/>
            <person name="Futagami T."/>
            <person name="Toyoda A."/>
            <person name="Takaki Y."/>
            <person name="Nishi S."/>
            <person name="Hori S."/>
            <person name="Arai W."/>
            <person name="Tsubouchi T."/>
            <person name="Morono Y."/>
            <person name="Uchiyama I."/>
            <person name="Ito T."/>
            <person name="Fujiyama A."/>
            <person name="Inagaki F."/>
            <person name="Takami H."/>
        </authorList>
    </citation>
    <scope>NUCLEOTIDE SEQUENCE</scope>
    <source>
        <strain evidence="1">Expedition CK06-06</strain>
    </source>
</reference>
<protein>
    <submittedName>
        <fullName evidence="1">Uncharacterized protein</fullName>
    </submittedName>
</protein>
<dbReference type="AlphaFoldDB" id="X0ZKQ9"/>
<organism evidence="1">
    <name type="scientific">marine sediment metagenome</name>
    <dbReference type="NCBI Taxonomy" id="412755"/>
    <lineage>
        <taxon>unclassified sequences</taxon>
        <taxon>metagenomes</taxon>
        <taxon>ecological metagenomes</taxon>
    </lineage>
</organism>